<keyword evidence="8 11" id="KW-0333">Golgi apparatus</keyword>
<dbReference type="GO" id="GO:0016757">
    <property type="term" value="F:glycosyltransferase activity"/>
    <property type="evidence" value="ECO:0007669"/>
    <property type="project" value="UniProtKB-KW"/>
</dbReference>
<evidence type="ECO:0000313" key="12">
    <source>
        <dbReference type="EMBL" id="KAL1513996.1"/>
    </source>
</evidence>
<dbReference type="Proteomes" id="UP001566132">
    <property type="component" value="Unassembled WGS sequence"/>
</dbReference>
<dbReference type="PANTHER" id="PTHR11214:SF314">
    <property type="entry name" value="HEXOSYLTRANSFERASE"/>
    <property type="match status" value="1"/>
</dbReference>
<keyword evidence="5" id="KW-0812">Transmembrane</keyword>
<comment type="caution">
    <text evidence="12">The sequence shown here is derived from an EMBL/GenBank/DDBJ whole genome shotgun (WGS) entry which is preliminary data.</text>
</comment>
<evidence type="ECO:0000256" key="5">
    <source>
        <dbReference type="ARBA" id="ARBA00022692"/>
    </source>
</evidence>
<keyword evidence="7" id="KW-1133">Transmembrane helix</keyword>
<organism evidence="12 13">
    <name type="scientific">Hypothenemus hampei</name>
    <name type="common">Coffee berry borer</name>
    <dbReference type="NCBI Taxonomy" id="57062"/>
    <lineage>
        <taxon>Eukaryota</taxon>
        <taxon>Metazoa</taxon>
        <taxon>Ecdysozoa</taxon>
        <taxon>Arthropoda</taxon>
        <taxon>Hexapoda</taxon>
        <taxon>Insecta</taxon>
        <taxon>Pterygota</taxon>
        <taxon>Neoptera</taxon>
        <taxon>Endopterygota</taxon>
        <taxon>Coleoptera</taxon>
        <taxon>Polyphaga</taxon>
        <taxon>Cucujiformia</taxon>
        <taxon>Curculionidae</taxon>
        <taxon>Scolytinae</taxon>
        <taxon>Hypothenemus</taxon>
    </lineage>
</organism>
<evidence type="ECO:0000256" key="3">
    <source>
        <dbReference type="ARBA" id="ARBA00022676"/>
    </source>
</evidence>
<keyword evidence="10" id="KW-0325">Glycoprotein</keyword>
<comment type="similarity">
    <text evidence="2 11">Belongs to the glycosyltransferase 31 family.</text>
</comment>
<gene>
    <name evidence="12" type="ORF">ABEB36_003327</name>
</gene>
<evidence type="ECO:0000256" key="2">
    <source>
        <dbReference type="ARBA" id="ARBA00008661"/>
    </source>
</evidence>
<evidence type="ECO:0000256" key="9">
    <source>
        <dbReference type="ARBA" id="ARBA00023136"/>
    </source>
</evidence>
<keyword evidence="13" id="KW-1185">Reference proteome</keyword>
<keyword evidence="6" id="KW-0735">Signal-anchor</keyword>
<dbReference type="GO" id="GO:0000139">
    <property type="term" value="C:Golgi membrane"/>
    <property type="evidence" value="ECO:0007669"/>
    <property type="project" value="UniProtKB-SubCell"/>
</dbReference>
<dbReference type="Gene3D" id="3.90.550.50">
    <property type="match status" value="1"/>
</dbReference>
<evidence type="ECO:0000256" key="4">
    <source>
        <dbReference type="ARBA" id="ARBA00022679"/>
    </source>
</evidence>
<accession>A0ABD1F8U6</accession>
<dbReference type="EC" id="2.4.1.-" evidence="11"/>
<keyword evidence="9" id="KW-0472">Membrane</keyword>
<evidence type="ECO:0000256" key="10">
    <source>
        <dbReference type="ARBA" id="ARBA00023180"/>
    </source>
</evidence>
<dbReference type="Pfam" id="PF01762">
    <property type="entry name" value="Galactosyl_T"/>
    <property type="match status" value="1"/>
</dbReference>
<sequence length="358" mass="41854">MYFKYLTNSAKEDGVVGWDINVSRDLHDYLNEKHVQIPPIKPKNICGSPVFLAIICMSRPSAFNIRRVIRNTWARPRTMNHFNVSFYFLLGLTRDLEIQKRIIQESQQFNDIIQENFYDSYNNLTLKSAMMLKVFTQHCRSAKYLLKADDDIYLNLPLLIESLHIRNKTNNLLVGSMICGGAPKRDPNCKWYAGPNYIYPYSTYPNYVSGSTYCMSGDVARKLFNVALTIPLFHVEDVFITGICARKIRLQLTHDFRYSFHYLQDNTCLFKRLIAVHHLDSEQIEAIYHAEQDEDLDKQCLIKNRFFLVYEWLLTTIFIANNNGENIACGNGKEQDLALKWEFRRNRIITPYIVKPIC</sequence>
<protein>
    <recommendedName>
        <fullName evidence="11">Hexosyltransferase</fullName>
        <ecNumber evidence="11">2.4.1.-</ecNumber>
    </recommendedName>
</protein>
<dbReference type="InterPro" id="IPR002659">
    <property type="entry name" value="Glyco_trans_31"/>
</dbReference>
<evidence type="ECO:0000256" key="6">
    <source>
        <dbReference type="ARBA" id="ARBA00022968"/>
    </source>
</evidence>
<keyword evidence="4" id="KW-0808">Transferase</keyword>
<reference evidence="12 13" key="1">
    <citation type="submission" date="2024-05" db="EMBL/GenBank/DDBJ databases">
        <title>Genetic variation in Jamaican populations of the coffee berry borer (Hypothenemus hampei).</title>
        <authorList>
            <person name="Errbii M."/>
            <person name="Myrie A."/>
        </authorList>
    </citation>
    <scope>NUCLEOTIDE SEQUENCE [LARGE SCALE GENOMIC DNA]</scope>
    <source>
        <strain evidence="12">JA-Hopewell-2020-01-JO</strain>
        <tissue evidence="12">Whole body</tissue>
    </source>
</reference>
<evidence type="ECO:0000256" key="8">
    <source>
        <dbReference type="ARBA" id="ARBA00023034"/>
    </source>
</evidence>
<dbReference type="PANTHER" id="PTHR11214">
    <property type="entry name" value="BETA-1,3-N-ACETYLGLUCOSAMINYLTRANSFERASE"/>
    <property type="match status" value="1"/>
</dbReference>
<dbReference type="EMBL" id="JBDJPC010000002">
    <property type="protein sequence ID" value="KAL1513996.1"/>
    <property type="molecule type" value="Genomic_DNA"/>
</dbReference>
<evidence type="ECO:0000256" key="1">
    <source>
        <dbReference type="ARBA" id="ARBA00004323"/>
    </source>
</evidence>
<dbReference type="FunFam" id="3.90.550.50:FF:000001">
    <property type="entry name" value="Hexosyltransferase"/>
    <property type="match status" value="1"/>
</dbReference>
<evidence type="ECO:0000256" key="11">
    <source>
        <dbReference type="RuleBase" id="RU363063"/>
    </source>
</evidence>
<name>A0ABD1F8U6_HYPHA</name>
<proteinExistence type="inferred from homology"/>
<keyword evidence="3 11" id="KW-0328">Glycosyltransferase</keyword>
<evidence type="ECO:0000256" key="7">
    <source>
        <dbReference type="ARBA" id="ARBA00022989"/>
    </source>
</evidence>
<comment type="subcellular location">
    <subcellularLocation>
        <location evidence="1 11">Golgi apparatus membrane</location>
        <topology evidence="1 11">Single-pass type II membrane protein</topology>
    </subcellularLocation>
</comment>
<dbReference type="AlphaFoldDB" id="A0ABD1F8U6"/>
<evidence type="ECO:0000313" key="13">
    <source>
        <dbReference type="Proteomes" id="UP001566132"/>
    </source>
</evidence>